<protein>
    <submittedName>
        <fullName evidence="2">Uncharacterized protein</fullName>
    </submittedName>
</protein>
<keyword evidence="3" id="KW-1185">Reference proteome</keyword>
<accession>A0A026WHP5</accession>
<evidence type="ECO:0000313" key="3">
    <source>
        <dbReference type="Proteomes" id="UP000053097"/>
    </source>
</evidence>
<proteinExistence type="predicted"/>
<name>A0A026WHP5_OOCBI</name>
<feature type="region of interest" description="Disordered" evidence="1">
    <location>
        <begin position="1"/>
        <end position="21"/>
    </location>
</feature>
<organism evidence="2 3">
    <name type="scientific">Ooceraea biroi</name>
    <name type="common">Clonal raider ant</name>
    <name type="synonym">Cerapachys biroi</name>
    <dbReference type="NCBI Taxonomy" id="2015173"/>
    <lineage>
        <taxon>Eukaryota</taxon>
        <taxon>Metazoa</taxon>
        <taxon>Ecdysozoa</taxon>
        <taxon>Arthropoda</taxon>
        <taxon>Hexapoda</taxon>
        <taxon>Insecta</taxon>
        <taxon>Pterygota</taxon>
        <taxon>Neoptera</taxon>
        <taxon>Endopterygota</taxon>
        <taxon>Hymenoptera</taxon>
        <taxon>Apocrita</taxon>
        <taxon>Aculeata</taxon>
        <taxon>Formicoidea</taxon>
        <taxon>Formicidae</taxon>
        <taxon>Dorylinae</taxon>
        <taxon>Ooceraea</taxon>
    </lineage>
</organism>
<gene>
    <name evidence="2" type="ORF">X777_04571</name>
</gene>
<feature type="compositionally biased region" description="Basic residues" evidence="1">
    <location>
        <begin position="1"/>
        <end position="11"/>
    </location>
</feature>
<evidence type="ECO:0000313" key="2">
    <source>
        <dbReference type="EMBL" id="EZA55508.1"/>
    </source>
</evidence>
<dbReference type="AlphaFoldDB" id="A0A026WHP5"/>
<feature type="compositionally biased region" description="Basic and acidic residues" evidence="1">
    <location>
        <begin position="38"/>
        <end position="66"/>
    </location>
</feature>
<sequence length="66" mass="7678">MKERTSRRRNGLKNAHAPSLCPARSCYRVGKILLSQPRDGESPMREHKGPPARPPSERRDEREDRR</sequence>
<dbReference type="Proteomes" id="UP000053097">
    <property type="component" value="Unassembled WGS sequence"/>
</dbReference>
<feature type="region of interest" description="Disordered" evidence="1">
    <location>
        <begin position="33"/>
        <end position="66"/>
    </location>
</feature>
<evidence type="ECO:0000256" key="1">
    <source>
        <dbReference type="SAM" id="MobiDB-lite"/>
    </source>
</evidence>
<dbReference type="EMBL" id="KK107200">
    <property type="protein sequence ID" value="EZA55508.1"/>
    <property type="molecule type" value="Genomic_DNA"/>
</dbReference>
<reference evidence="2 3" key="1">
    <citation type="journal article" date="2014" name="Curr. Biol.">
        <title>The genome of the clonal raider ant Cerapachys biroi.</title>
        <authorList>
            <person name="Oxley P.R."/>
            <person name="Ji L."/>
            <person name="Fetter-Pruneda I."/>
            <person name="McKenzie S.K."/>
            <person name="Li C."/>
            <person name="Hu H."/>
            <person name="Zhang G."/>
            <person name="Kronauer D.J."/>
        </authorList>
    </citation>
    <scope>NUCLEOTIDE SEQUENCE [LARGE SCALE GENOMIC DNA]</scope>
</reference>